<dbReference type="PANTHER" id="PTHR48449">
    <property type="entry name" value="DUF1985 DOMAIN-CONTAINING PROTEIN"/>
    <property type="match status" value="1"/>
</dbReference>
<feature type="region of interest" description="Disordered" evidence="1">
    <location>
        <begin position="250"/>
        <end position="280"/>
    </location>
</feature>
<feature type="compositionally biased region" description="Basic residues" evidence="1">
    <location>
        <begin position="264"/>
        <end position="274"/>
    </location>
</feature>
<feature type="transmembrane region" description="Helical" evidence="2">
    <location>
        <begin position="340"/>
        <end position="356"/>
    </location>
</feature>
<sequence length="369" mass="43438">MLIFDWGSYLWVFTYDDLEDTWNKIDRYFSLHERRQTFKYSISGFTASFRILQAVRACEFALRKNRDTPRMKRWSGTKKLKWVDVNNIFEMIKEGRRPSNNMSPSDDETTSSYYMLFQEYAYGERNPVPSLIREHFRRQDTSSSSMSSSGRSHGRGGPSGKPSLEEMSKRLHALEQQVFMNRKPTEAFVEKVDNENIWNNISFEEHAIFQTNFGETVVADESMNKNKTNENVFGDIEDEKELDERIDKAGHSTNKFDDDLHTTQKQKRRPKKKVDAKSTTPVPPPAFVVHDFSVLRSEVVLQNYFFHACKLEHRFYNLDLNIEFWSALFGHTRSRWLDEAELYFIFFILIAFYLLINNKSIITFAACDD</sequence>
<organism evidence="3 4">
    <name type="scientific">Lactuca sativa</name>
    <name type="common">Garden lettuce</name>
    <dbReference type="NCBI Taxonomy" id="4236"/>
    <lineage>
        <taxon>Eukaryota</taxon>
        <taxon>Viridiplantae</taxon>
        <taxon>Streptophyta</taxon>
        <taxon>Embryophyta</taxon>
        <taxon>Tracheophyta</taxon>
        <taxon>Spermatophyta</taxon>
        <taxon>Magnoliopsida</taxon>
        <taxon>eudicotyledons</taxon>
        <taxon>Gunneridae</taxon>
        <taxon>Pentapetalae</taxon>
        <taxon>asterids</taxon>
        <taxon>campanulids</taxon>
        <taxon>Asterales</taxon>
        <taxon>Asteraceae</taxon>
        <taxon>Cichorioideae</taxon>
        <taxon>Cichorieae</taxon>
        <taxon>Lactucinae</taxon>
        <taxon>Lactuca</taxon>
    </lineage>
</organism>
<gene>
    <name evidence="3" type="ORF">LSAT_V11C900465410</name>
</gene>
<evidence type="ECO:0000256" key="2">
    <source>
        <dbReference type="SAM" id="Phobius"/>
    </source>
</evidence>
<dbReference type="EMBL" id="NBSK02000009">
    <property type="protein sequence ID" value="KAJ0186514.1"/>
    <property type="molecule type" value="Genomic_DNA"/>
</dbReference>
<name>A0A9R1WSH5_LACSA</name>
<keyword evidence="2" id="KW-0812">Transmembrane</keyword>
<feature type="compositionally biased region" description="Low complexity" evidence="1">
    <location>
        <begin position="142"/>
        <end position="151"/>
    </location>
</feature>
<accession>A0A9R1WSH5</accession>
<feature type="compositionally biased region" description="Basic and acidic residues" evidence="1">
    <location>
        <begin position="250"/>
        <end position="262"/>
    </location>
</feature>
<evidence type="ECO:0000256" key="1">
    <source>
        <dbReference type="SAM" id="MobiDB-lite"/>
    </source>
</evidence>
<evidence type="ECO:0000313" key="3">
    <source>
        <dbReference type="EMBL" id="KAJ0186514.1"/>
    </source>
</evidence>
<feature type="region of interest" description="Disordered" evidence="1">
    <location>
        <begin position="137"/>
        <end position="164"/>
    </location>
</feature>
<dbReference type="Proteomes" id="UP000235145">
    <property type="component" value="Unassembled WGS sequence"/>
</dbReference>
<comment type="caution">
    <text evidence="3">The sequence shown here is derived from an EMBL/GenBank/DDBJ whole genome shotgun (WGS) entry which is preliminary data.</text>
</comment>
<keyword evidence="2" id="KW-0472">Membrane</keyword>
<dbReference type="PANTHER" id="PTHR48449:SF1">
    <property type="entry name" value="DUF1985 DOMAIN-CONTAINING PROTEIN"/>
    <property type="match status" value="1"/>
</dbReference>
<keyword evidence="2" id="KW-1133">Transmembrane helix</keyword>
<proteinExistence type="predicted"/>
<dbReference type="AlphaFoldDB" id="A0A9R1WSH5"/>
<evidence type="ECO:0000313" key="4">
    <source>
        <dbReference type="Proteomes" id="UP000235145"/>
    </source>
</evidence>
<keyword evidence="4" id="KW-1185">Reference proteome</keyword>
<protein>
    <submittedName>
        <fullName evidence="3">Uncharacterized protein</fullName>
    </submittedName>
</protein>
<reference evidence="3 4" key="1">
    <citation type="journal article" date="2017" name="Nat. Commun.">
        <title>Genome assembly with in vitro proximity ligation data and whole-genome triplication in lettuce.</title>
        <authorList>
            <person name="Reyes-Chin-Wo S."/>
            <person name="Wang Z."/>
            <person name="Yang X."/>
            <person name="Kozik A."/>
            <person name="Arikit S."/>
            <person name="Song C."/>
            <person name="Xia L."/>
            <person name="Froenicke L."/>
            <person name="Lavelle D.O."/>
            <person name="Truco M.J."/>
            <person name="Xia R."/>
            <person name="Zhu S."/>
            <person name="Xu C."/>
            <person name="Xu H."/>
            <person name="Xu X."/>
            <person name="Cox K."/>
            <person name="Korf I."/>
            <person name="Meyers B.C."/>
            <person name="Michelmore R.W."/>
        </authorList>
    </citation>
    <scope>NUCLEOTIDE SEQUENCE [LARGE SCALE GENOMIC DNA]</scope>
    <source>
        <strain evidence="4">cv. Salinas</strain>
        <tissue evidence="3">Seedlings</tissue>
    </source>
</reference>